<reference evidence="6 7" key="1">
    <citation type="journal article" date="2013" name="Nature">
        <title>Insights into bilaterian evolution from three spiralian genomes.</title>
        <authorList>
            <person name="Simakov O."/>
            <person name="Marletaz F."/>
            <person name="Cho S.J."/>
            <person name="Edsinger-Gonzales E."/>
            <person name="Havlak P."/>
            <person name="Hellsten U."/>
            <person name="Kuo D.H."/>
            <person name="Larsson T."/>
            <person name="Lv J."/>
            <person name="Arendt D."/>
            <person name="Savage R."/>
            <person name="Osoegawa K."/>
            <person name="de Jong P."/>
            <person name="Grimwood J."/>
            <person name="Chapman J.A."/>
            <person name="Shapiro H."/>
            <person name="Aerts A."/>
            <person name="Otillar R.P."/>
            <person name="Terry A.Y."/>
            <person name="Boore J.L."/>
            <person name="Grigoriev I.V."/>
            <person name="Lindberg D.R."/>
            <person name="Seaver E.C."/>
            <person name="Weisblat D.A."/>
            <person name="Putnam N.H."/>
            <person name="Rokhsar D.S."/>
        </authorList>
    </citation>
    <scope>NUCLEOTIDE SEQUENCE [LARGE SCALE GENOMIC DNA]</scope>
</reference>
<protein>
    <recommendedName>
        <fullName evidence="5">Exonuclease domain-containing protein</fullName>
    </recommendedName>
</protein>
<keyword evidence="7" id="KW-1185">Reference proteome</keyword>
<evidence type="ECO:0000256" key="4">
    <source>
        <dbReference type="SAM" id="MobiDB-lite"/>
    </source>
</evidence>
<dbReference type="AlphaFoldDB" id="V3ZNW8"/>
<gene>
    <name evidence="6" type="ORF">LOTGIDRAFT_119783</name>
</gene>
<dbReference type="GO" id="GO:0000175">
    <property type="term" value="F:3'-5'-RNA exonuclease activity"/>
    <property type="evidence" value="ECO:0007669"/>
    <property type="project" value="InterPro"/>
</dbReference>
<dbReference type="Proteomes" id="UP000030746">
    <property type="component" value="Unassembled WGS sequence"/>
</dbReference>
<dbReference type="SMART" id="SM00479">
    <property type="entry name" value="EXOIII"/>
    <property type="match status" value="1"/>
</dbReference>
<dbReference type="GeneID" id="20231775"/>
<dbReference type="OMA" id="MHSGQLM"/>
<keyword evidence="1" id="KW-0540">Nuclease</keyword>
<dbReference type="InterPro" id="IPR051274">
    <property type="entry name" value="3-5_Exoribonuclease"/>
</dbReference>
<dbReference type="Gene3D" id="1.10.720.30">
    <property type="entry name" value="SAP domain"/>
    <property type="match status" value="1"/>
</dbReference>
<organism evidence="6 7">
    <name type="scientific">Lottia gigantea</name>
    <name type="common">Giant owl limpet</name>
    <dbReference type="NCBI Taxonomy" id="225164"/>
    <lineage>
        <taxon>Eukaryota</taxon>
        <taxon>Metazoa</taxon>
        <taxon>Spiralia</taxon>
        <taxon>Lophotrochozoa</taxon>
        <taxon>Mollusca</taxon>
        <taxon>Gastropoda</taxon>
        <taxon>Patellogastropoda</taxon>
        <taxon>Lottioidea</taxon>
        <taxon>Lottiidae</taxon>
        <taxon>Lottia</taxon>
    </lineage>
</organism>
<evidence type="ECO:0000256" key="2">
    <source>
        <dbReference type="ARBA" id="ARBA00022801"/>
    </source>
</evidence>
<evidence type="ECO:0000313" key="6">
    <source>
        <dbReference type="EMBL" id="ESO93073.1"/>
    </source>
</evidence>
<sequence length="330" mass="38918">DFSHPVYKNISQFNGQVNKMKRNEVINRLKKYSMDTHGETEILKRRLKNCYRKRKLKETGVGENKTPILDYIIIIDYEATCEAHTMDYRHEIIEFPAILMNVSDGSMVSEFRSYCKPIENPKLTRFCTGLTGITQEQVDKAEEFPVVLENFEKWLTSHKLGVKRGFKFAVATDGPWDMRRFLFYQCQMLDMPFPKWAKKWVNLRKLFANFYRRERGNIENMLRHLGLEFEGRQHCGMDDTRNIARIAQRLIKDGCFIDVNEGFSGNEKGKIQEIKPEKNHAPVDFPEPKPVNIKSEEEKRKDVEVREALRKLQLKEDDELAAFYKSINKY</sequence>
<dbReference type="GO" id="GO:0003676">
    <property type="term" value="F:nucleic acid binding"/>
    <property type="evidence" value="ECO:0007669"/>
    <property type="project" value="InterPro"/>
</dbReference>
<dbReference type="InterPro" id="IPR012337">
    <property type="entry name" value="RNaseH-like_sf"/>
</dbReference>
<dbReference type="PANTHER" id="PTHR23044:SF61">
    <property type="entry name" value="3'-5' EXORIBONUCLEASE 1-RELATED"/>
    <property type="match status" value="1"/>
</dbReference>
<keyword evidence="3" id="KW-0269">Exonuclease</keyword>
<evidence type="ECO:0000256" key="1">
    <source>
        <dbReference type="ARBA" id="ARBA00022722"/>
    </source>
</evidence>
<feature type="region of interest" description="Disordered" evidence="4">
    <location>
        <begin position="279"/>
        <end position="298"/>
    </location>
</feature>
<dbReference type="InterPro" id="IPR036361">
    <property type="entry name" value="SAP_dom_sf"/>
</dbReference>
<feature type="domain" description="Exonuclease" evidence="5">
    <location>
        <begin position="71"/>
        <end position="256"/>
    </location>
</feature>
<dbReference type="Gene3D" id="3.30.420.10">
    <property type="entry name" value="Ribonuclease H-like superfamily/Ribonuclease H"/>
    <property type="match status" value="1"/>
</dbReference>
<dbReference type="SUPFAM" id="SSF53098">
    <property type="entry name" value="Ribonuclease H-like"/>
    <property type="match status" value="1"/>
</dbReference>
<dbReference type="OrthoDB" id="448399at2759"/>
<dbReference type="Pfam" id="PF00929">
    <property type="entry name" value="RNase_T"/>
    <property type="match status" value="1"/>
</dbReference>
<dbReference type="FunFam" id="3.30.420.10:FF:000034">
    <property type="entry name" value="3'-5' exoribonuclease 1"/>
    <property type="match status" value="1"/>
</dbReference>
<dbReference type="HOGENOM" id="CLU_037266_4_1_1"/>
<dbReference type="InterPro" id="IPR013520">
    <property type="entry name" value="Ribonucl_H"/>
</dbReference>
<dbReference type="CTD" id="20231775"/>
<proteinExistence type="predicted"/>
<accession>V3ZNW8</accession>
<dbReference type="STRING" id="225164.V3ZNW8"/>
<dbReference type="CDD" id="cd06133">
    <property type="entry name" value="ERI-1_3'hExo_like"/>
    <property type="match status" value="1"/>
</dbReference>
<dbReference type="EMBL" id="KB201977">
    <property type="protein sequence ID" value="ESO93073.1"/>
    <property type="molecule type" value="Genomic_DNA"/>
</dbReference>
<feature type="non-terminal residue" evidence="6">
    <location>
        <position position="1"/>
    </location>
</feature>
<dbReference type="RefSeq" id="XP_009056280.1">
    <property type="nucleotide sequence ID" value="XM_009058032.1"/>
</dbReference>
<dbReference type="InterPro" id="IPR036397">
    <property type="entry name" value="RNaseH_sf"/>
</dbReference>
<evidence type="ECO:0000313" key="7">
    <source>
        <dbReference type="Proteomes" id="UP000030746"/>
    </source>
</evidence>
<evidence type="ECO:0000256" key="3">
    <source>
        <dbReference type="ARBA" id="ARBA00022839"/>
    </source>
</evidence>
<dbReference type="PANTHER" id="PTHR23044">
    <property type="entry name" value="3'-5' EXONUCLEASE ERI1-RELATED"/>
    <property type="match status" value="1"/>
</dbReference>
<name>V3ZNW8_LOTGI</name>
<dbReference type="GO" id="GO:0005737">
    <property type="term" value="C:cytoplasm"/>
    <property type="evidence" value="ECO:0007669"/>
    <property type="project" value="TreeGrafter"/>
</dbReference>
<evidence type="ECO:0000259" key="5">
    <source>
        <dbReference type="SMART" id="SM00479"/>
    </source>
</evidence>
<keyword evidence="2" id="KW-0378">Hydrolase</keyword>
<dbReference type="KEGG" id="lgi:LOTGIDRAFT_119783"/>
<dbReference type="InterPro" id="IPR047201">
    <property type="entry name" value="ERI-1_3'hExo-like"/>
</dbReference>